<keyword evidence="1" id="KW-0732">Signal</keyword>
<comment type="caution">
    <text evidence="2">The sequence shown here is derived from an EMBL/GenBank/DDBJ whole genome shotgun (WGS) entry which is preliminary data.</text>
</comment>
<sequence>MISVPKMFVAALLAAALVSPLAAQQRPTPPAVLAPAPPYPVFADLVLAAPVIVDAAIRSTTRIKGAEAATVPLGFVRLYIEADVLALVRGAQALPPRIGYLLDVQPDSRGRLPALKRLRVLLFARTVAGSANQLQLVRPDAQRAWTPAAAELTRRITTEAVAETAPPEITGIGNAFHVPGALPGQGETQIFLITADGRPVSLGIARTPDAPPRWGVSLSDVVDQRGAPPPRDTLLWYRLACALPPTLPDSALHNTEPANADIAREDYRFVIESLGACERE</sequence>
<evidence type="ECO:0000256" key="1">
    <source>
        <dbReference type="SAM" id="SignalP"/>
    </source>
</evidence>
<gene>
    <name evidence="2" type="ORF">ACFONA_09155</name>
</gene>
<organism evidence="2 3">
    <name type="scientific">Sphingomonas hylomeconis</name>
    <dbReference type="NCBI Taxonomy" id="1395958"/>
    <lineage>
        <taxon>Bacteria</taxon>
        <taxon>Pseudomonadati</taxon>
        <taxon>Pseudomonadota</taxon>
        <taxon>Alphaproteobacteria</taxon>
        <taxon>Sphingomonadales</taxon>
        <taxon>Sphingomonadaceae</taxon>
        <taxon>Sphingomonas</taxon>
    </lineage>
</organism>
<feature type="chain" id="PRO_5046123650" evidence="1">
    <location>
        <begin position="26"/>
        <end position="280"/>
    </location>
</feature>
<proteinExistence type="predicted"/>
<reference evidence="3" key="1">
    <citation type="journal article" date="2019" name="Int. J. Syst. Evol. Microbiol.">
        <title>The Global Catalogue of Microorganisms (GCM) 10K type strain sequencing project: providing services to taxonomists for standard genome sequencing and annotation.</title>
        <authorList>
            <consortium name="The Broad Institute Genomics Platform"/>
            <consortium name="The Broad Institute Genome Sequencing Center for Infectious Disease"/>
            <person name="Wu L."/>
            <person name="Ma J."/>
        </authorList>
    </citation>
    <scope>NUCLEOTIDE SEQUENCE [LARGE SCALE GENOMIC DNA]</scope>
    <source>
        <strain evidence="3">KCTC 42739</strain>
    </source>
</reference>
<accession>A0ABV7STQ8</accession>
<dbReference type="Proteomes" id="UP001595713">
    <property type="component" value="Unassembled WGS sequence"/>
</dbReference>
<protein>
    <submittedName>
        <fullName evidence="2">Uncharacterized protein</fullName>
    </submittedName>
</protein>
<keyword evidence="3" id="KW-1185">Reference proteome</keyword>
<feature type="signal peptide" evidence="1">
    <location>
        <begin position="1"/>
        <end position="25"/>
    </location>
</feature>
<name>A0ABV7STQ8_9SPHN</name>
<dbReference type="EMBL" id="JBHRXP010000003">
    <property type="protein sequence ID" value="MFC3580329.1"/>
    <property type="molecule type" value="Genomic_DNA"/>
</dbReference>
<dbReference type="RefSeq" id="WP_261295776.1">
    <property type="nucleotide sequence ID" value="NZ_JANQBK010000019.1"/>
</dbReference>
<evidence type="ECO:0000313" key="3">
    <source>
        <dbReference type="Proteomes" id="UP001595713"/>
    </source>
</evidence>
<evidence type="ECO:0000313" key="2">
    <source>
        <dbReference type="EMBL" id="MFC3580329.1"/>
    </source>
</evidence>